<feature type="compositionally biased region" description="Polar residues" evidence="2">
    <location>
        <begin position="286"/>
        <end position="297"/>
    </location>
</feature>
<organism evidence="4 5">
    <name type="scientific">Candidatus Venteria ishoeyi</name>
    <dbReference type="NCBI Taxonomy" id="1899563"/>
    <lineage>
        <taxon>Bacteria</taxon>
        <taxon>Pseudomonadati</taxon>
        <taxon>Pseudomonadota</taxon>
        <taxon>Gammaproteobacteria</taxon>
        <taxon>Thiotrichales</taxon>
        <taxon>Thiotrichaceae</taxon>
        <taxon>Venteria</taxon>
    </lineage>
</organism>
<proteinExistence type="inferred from homology"/>
<evidence type="ECO:0000313" key="4">
    <source>
        <dbReference type="EMBL" id="SEH08578.1"/>
    </source>
</evidence>
<gene>
    <name evidence="4" type="primary">dsbC_3</name>
    <name evidence="4" type="ORF">MBHS_04470</name>
</gene>
<dbReference type="InterPro" id="IPR012336">
    <property type="entry name" value="Thioredoxin-like_fold"/>
</dbReference>
<evidence type="ECO:0000256" key="2">
    <source>
        <dbReference type="SAM" id="MobiDB-lite"/>
    </source>
</evidence>
<evidence type="ECO:0000259" key="3">
    <source>
        <dbReference type="Pfam" id="PF13098"/>
    </source>
</evidence>
<dbReference type="PANTHER" id="PTHR35272">
    <property type="entry name" value="THIOL:DISULFIDE INTERCHANGE PROTEIN DSBC-RELATED"/>
    <property type="match status" value="1"/>
</dbReference>
<keyword evidence="1" id="KW-0676">Redox-active center</keyword>
<dbReference type="InterPro" id="IPR051470">
    <property type="entry name" value="Thiol:disulfide_interchange"/>
</dbReference>
<evidence type="ECO:0000313" key="5">
    <source>
        <dbReference type="Proteomes" id="UP000236724"/>
    </source>
</evidence>
<dbReference type="GO" id="GO:0042597">
    <property type="term" value="C:periplasmic space"/>
    <property type="evidence" value="ECO:0007669"/>
    <property type="project" value="UniProtKB-SubCell"/>
</dbReference>
<dbReference type="SUPFAM" id="SSF52833">
    <property type="entry name" value="Thioredoxin-like"/>
    <property type="match status" value="1"/>
</dbReference>
<dbReference type="Proteomes" id="UP000236724">
    <property type="component" value="Unassembled WGS sequence"/>
</dbReference>
<feature type="region of interest" description="Disordered" evidence="2">
    <location>
        <begin position="271"/>
        <end position="297"/>
    </location>
</feature>
<dbReference type="PANTHER" id="PTHR35272:SF3">
    <property type="entry name" value="THIOL:DISULFIDE INTERCHANGE PROTEIN DSBC"/>
    <property type="match status" value="1"/>
</dbReference>
<protein>
    <recommendedName>
        <fullName evidence="1">Thiol:disulfide interchange protein</fullName>
    </recommendedName>
</protein>
<feature type="domain" description="Thioredoxin-like fold" evidence="3">
    <location>
        <begin position="142"/>
        <end position="263"/>
    </location>
</feature>
<dbReference type="InterPro" id="IPR033954">
    <property type="entry name" value="DiS-bond_Isoase_DsbC/G"/>
</dbReference>
<keyword evidence="1" id="KW-0732">Signal</keyword>
<keyword evidence="5" id="KW-1185">Reference proteome</keyword>
<comment type="subcellular location">
    <subcellularLocation>
        <location evidence="1">Periplasm</location>
    </subcellularLocation>
</comment>
<dbReference type="EMBL" id="FMSV02000553">
    <property type="protein sequence ID" value="SEH08578.1"/>
    <property type="molecule type" value="Genomic_DNA"/>
</dbReference>
<evidence type="ECO:0000256" key="1">
    <source>
        <dbReference type="RuleBase" id="RU364038"/>
    </source>
</evidence>
<dbReference type="RefSeq" id="WP_103922104.1">
    <property type="nucleotide sequence ID" value="NZ_FMSV02000553.1"/>
</dbReference>
<dbReference type="InterPro" id="IPR036249">
    <property type="entry name" value="Thioredoxin-like_sf"/>
</dbReference>
<dbReference type="Pfam" id="PF13098">
    <property type="entry name" value="Thioredoxin_2"/>
    <property type="match status" value="1"/>
</dbReference>
<dbReference type="Gene3D" id="3.40.30.10">
    <property type="entry name" value="Glutaredoxin"/>
    <property type="match status" value="1"/>
</dbReference>
<dbReference type="AlphaFoldDB" id="A0A1H6FES4"/>
<comment type="similarity">
    <text evidence="1">Belongs to the thioredoxin family. DsbC subfamily.</text>
</comment>
<sequence>MIVIPNNMRQQQSWLQSISYLGVVMGLLSLLLHPAIVSATSPPPASEAVKSALLKSIYASGLVHFKAEDLEVRPATDLIEAYETVVGPYIFQITQDASMSVRDDLLFNAIAEKFSPVQYAQVRQQTLHLLDEKDMIIYPEIGEKRYTLTVFIDINCEFCAMLHRDIPKLRKAGIRVRYLAFPKNGLEGMDYEQTLAVWCDKDRKQALNDARDGLLLDTQTCEHPVDQQFFLGESLKILGTPTLIFEDGNVFTGYFSFKDLLERLKKHNPLHKQTEKESNKLEQPVVTDSTFTPRTAE</sequence>
<dbReference type="OrthoDB" id="12976at2"/>
<comment type="function">
    <text evidence="1">Required for disulfide bond formation in some periplasmic proteins. Acts by transferring its disulfide bond to other proteins and is reduced in the process.</text>
</comment>
<reference evidence="4 5" key="1">
    <citation type="submission" date="2016-10" db="EMBL/GenBank/DDBJ databases">
        <authorList>
            <person name="de Groot N.N."/>
        </authorList>
    </citation>
    <scope>NUCLEOTIDE SEQUENCE [LARGE SCALE GENOMIC DNA]</scope>
    <source>
        <strain evidence="4">MBHS1</strain>
    </source>
</reference>
<dbReference type="CDD" id="cd03020">
    <property type="entry name" value="DsbA_DsbC_DsbG"/>
    <property type="match status" value="1"/>
</dbReference>
<name>A0A1H6FES4_9GAMM</name>
<keyword evidence="1" id="KW-0574">Periplasm</keyword>
<accession>A0A1H6FES4</accession>